<dbReference type="EMBL" id="HBUE01316168">
    <property type="protein sequence ID" value="CAG6585741.1"/>
    <property type="molecule type" value="Transcribed_RNA"/>
</dbReference>
<name>A0A8D8P1V6_CULPI</name>
<organism evidence="1">
    <name type="scientific">Culex pipiens</name>
    <name type="common">House mosquito</name>
    <dbReference type="NCBI Taxonomy" id="7175"/>
    <lineage>
        <taxon>Eukaryota</taxon>
        <taxon>Metazoa</taxon>
        <taxon>Ecdysozoa</taxon>
        <taxon>Arthropoda</taxon>
        <taxon>Hexapoda</taxon>
        <taxon>Insecta</taxon>
        <taxon>Pterygota</taxon>
        <taxon>Neoptera</taxon>
        <taxon>Endopterygota</taxon>
        <taxon>Diptera</taxon>
        <taxon>Nematocera</taxon>
        <taxon>Culicoidea</taxon>
        <taxon>Culicidae</taxon>
        <taxon>Culicinae</taxon>
        <taxon>Culicini</taxon>
        <taxon>Culex</taxon>
        <taxon>Culex</taxon>
    </lineage>
</organism>
<dbReference type="AlphaFoldDB" id="A0A8D8P1V6"/>
<protein>
    <submittedName>
        <fullName evidence="1">(northern house mosquito) hypothetical protein</fullName>
    </submittedName>
</protein>
<accession>A0A8D8P1V6</accession>
<dbReference type="EMBL" id="HBUE01209758">
    <property type="protein sequence ID" value="CAG6533841.1"/>
    <property type="molecule type" value="Transcribed_RNA"/>
</dbReference>
<proteinExistence type="predicted"/>
<sequence length="163" mass="16801">MLILDVVGSFFFTRRGIKRLPKLSLTMSLPLTGTASSVVVVSAWAPVVPARGDGVGGACVESSCCEEENVTEEMAIVITSSSFGLATAGASSCVNSTSSSKVLKFSSILLITSSFSSNFSVMLSVAATDLPSSLVEVSEVSSINSISILVVEMSPSPFFPSSS</sequence>
<evidence type="ECO:0000313" key="1">
    <source>
        <dbReference type="EMBL" id="CAG6585741.1"/>
    </source>
</evidence>
<reference evidence="1" key="1">
    <citation type="submission" date="2021-05" db="EMBL/GenBank/DDBJ databases">
        <authorList>
            <person name="Alioto T."/>
            <person name="Alioto T."/>
            <person name="Gomez Garrido J."/>
        </authorList>
    </citation>
    <scope>NUCLEOTIDE SEQUENCE</scope>
</reference>